<dbReference type="SUPFAM" id="SSF47473">
    <property type="entry name" value="EF-hand"/>
    <property type="match status" value="1"/>
</dbReference>
<evidence type="ECO:0000256" key="2">
    <source>
        <dbReference type="ARBA" id="ARBA00022642"/>
    </source>
</evidence>
<evidence type="ECO:0000256" key="8">
    <source>
        <dbReference type="ARBA" id="ARBA00043224"/>
    </source>
</evidence>
<dbReference type="InterPro" id="IPR011992">
    <property type="entry name" value="EF-hand-dom_pair"/>
</dbReference>
<gene>
    <name evidence="11" type="ORF">OSB1V03_LOCUS9927</name>
</gene>
<organism evidence="11">
    <name type="scientific">Medioppia subpectinata</name>
    <dbReference type="NCBI Taxonomy" id="1979941"/>
    <lineage>
        <taxon>Eukaryota</taxon>
        <taxon>Metazoa</taxon>
        <taxon>Ecdysozoa</taxon>
        <taxon>Arthropoda</taxon>
        <taxon>Chelicerata</taxon>
        <taxon>Arachnida</taxon>
        <taxon>Acari</taxon>
        <taxon>Acariformes</taxon>
        <taxon>Sarcoptiformes</taxon>
        <taxon>Oribatida</taxon>
        <taxon>Brachypylina</taxon>
        <taxon>Oppioidea</taxon>
        <taxon>Oppiidae</taxon>
        <taxon>Medioppia</taxon>
    </lineage>
</organism>
<evidence type="ECO:0000256" key="3">
    <source>
        <dbReference type="ARBA" id="ARBA00022723"/>
    </source>
</evidence>
<dbReference type="PANTHER" id="PTHR11080:SF2">
    <property type="entry name" value="LD05707P"/>
    <property type="match status" value="1"/>
</dbReference>
<dbReference type="GO" id="GO:0005509">
    <property type="term" value="F:calcium ion binding"/>
    <property type="evidence" value="ECO:0007669"/>
    <property type="project" value="InterPro"/>
</dbReference>
<sequence length="366" mass="42040">MLSQAKSLLLAAIIAVFIYEYTSSEPSRFEFDLKHVDNDQRDRLFVFLDENKDKQLCKTEFKQLFSSLFYSSAEKTSHLVDEDIGVEMLDLIFLHKDKPIDKNRFDEVWDEWIYKILKPKSALIVVDMQNDFIAGSMPVPNATKIVKPINDLMAHFETVVVTIDYHPWDHCSFIESVHNPAIDRPINDYFGKTRDTLIIGDRVNYTVHPNITQVLWKTHCVQGTPGADLYAGIHTKQVNDLVRVNKGMYSDIDSYSAFEDVGGLHKTILNEELIKRNITNIYLTGVLYEFCVGMTALDGLRYNYSTAFIEDAVHALTPALAEKMLERLRQHSASIITTENVDHMVTGYDRRPQMGYILARRVFGEQ</sequence>
<proteinExistence type="inferred from homology"/>
<keyword evidence="5" id="KW-0106">Calcium</keyword>
<keyword evidence="4" id="KW-0378">Hydrolase</keyword>
<evidence type="ECO:0000256" key="1">
    <source>
        <dbReference type="ARBA" id="ARBA00006336"/>
    </source>
</evidence>
<evidence type="ECO:0000259" key="10">
    <source>
        <dbReference type="PROSITE" id="PS50222"/>
    </source>
</evidence>
<dbReference type="OrthoDB" id="167809at2759"/>
<name>A0A7R9KU70_9ACAR</name>
<dbReference type="InterPro" id="IPR052347">
    <property type="entry name" value="Isochorismatase_Nicotinamidase"/>
</dbReference>
<feature type="chain" id="PRO_5035591761" description="nicotinamidase" evidence="9">
    <location>
        <begin position="25"/>
        <end position="366"/>
    </location>
</feature>
<dbReference type="EMBL" id="CAJPIZ010006938">
    <property type="protein sequence ID" value="CAG2109941.1"/>
    <property type="molecule type" value="Genomic_DNA"/>
</dbReference>
<dbReference type="InterPro" id="IPR002048">
    <property type="entry name" value="EF_hand_dom"/>
</dbReference>
<dbReference type="Gene3D" id="3.40.50.850">
    <property type="entry name" value="Isochorismatase-like"/>
    <property type="match status" value="1"/>
</dbReference>
<evidence type="ECO:0000256" key="9">
    <source>
        <dbReference type="SAM" id="SignalP"/>
    </source>
</evidence>
<dbReference type="Pfam" id="PF00857">
    <property type="entry name" value="Isochorismatase"/>
    <property type="match status" value="1"/>
</dbReference>
<dbReference type="PANTHER" id="PTHR11080">
    <property type="entry name" value="PYRAZINAMIDASE/NICOTINAMIDASE"/>
    <property type="match status" value="1"/>
</dbReference>
<dbReference type="AlphaFoldDB" id="A0A7R9KU70"/>
<dbReference type="EC" id="3.5.1.19" evidence="7"/>
<dbReference type="InterPro" id="IPR018247">
    <property type="entry name" value="EF_Hand_1_Ca_BS"/>
</dbReference>
<dbReference type="SUPFAM" id="SSF52499">
    <property type="entry name" value="Isochorismatase-like hydrolases"/>
    <property type="match status" value="1"/>
</dbReference>
<dbReference type="InterPro" id="IPR036380">
    <property type="entry name" value="Isochorismatase-like_sf"/>
</dbReference>
<dbReference type="PROSITE" id="PS00018">
    <property type="entry name" value="EF_HAND_1"/>
    <property type="match status" value="1"/>
</dbReference>
<keyword evidence="3" id="KW-0479">Metal-binding</keyword>
<dbReference type="GO" id="GO:0019363">
    <property type="term" value="P:pyridine nucleotide biosynthetic process"/>
    <property type="evidence" value="ECO:0007669"/>
    <property type="project" value="UniProtKB-KW"/>
</dbReference>
<evidence type="ECO:0000313" key="11">
    <source>
        <dbReference type="EMBL" id="CAD7629511.1"/>
    </source>
</evidence>
<dbReference type="GO" id="GO:0008936">
    <property type="term" value="F:nicotinamidase activity"/>
    <property type="evidence" value="ECO:0007669"/>
    <property type="project" value="UniProtKB-EC"/>
</dbReference>
<keyword evidence="9" id="KW-0732">Signal</keyword>
<comment type="similarity">
    <text evidence="1">Belongs to the isochorismatase family.</text>
</comment>
<accession>A0A7R9KU70</accession>
<evidence type="ECO:0000256" key="6">
    <source>
        <dbReference type="ARBA" id="ARBA00037900"/>
    </source>
</evidence>
<comment type="pathway">
    <text evidence="6">Cofactor biosynthesis; nicotinate biosynthesis; nicotinate from nicotinamide: step 1/1.</text>
</comment>
<feature type="signal peptide" evidence="9">
    <location>
        <begin position="1"/>
        <end position="24"/>
    </location>
</feature>
<dbReference type="InterPro" id="IPR000868">
    <property type="entry name" value="Isochorismatase-like_dom"/>
</dbReference>
<dbReference type="EMBL" id="OC861513">
    <property type="protein sequence ID" value="CAD7629511.1"/>
    <property type="molecule type" value="Genomic_DNA"/>
</dbReference>
<evidence type="ECO:0000256" key="5">
    <source>
        <dbReference type="ARBA" id="ARBA00022837"/>
    </source>
</evidence>
<keyword evidence="2" id="KW-0662">Pyridine nucleotide biosynthesis</keyword>
<reference evidence="11" key="1">
    <citation type="submission" date="2020-11" db="EMBL/GenBank/DDBJ databases">
        <authorList>
            <person name="Tran Van P."/>
        </authorList>
    </citation>
    <scope>NUCLEOTIDE SEQUENCE</scope>
</reference>
<evidence type="ECO:0000313" key="12">
    <source>
        <dbReference type="Proteomes" id="UP000759131"/>
    </source>
</evidence>
<dbReference type="PROSITE" id="PS50222">
    <property type="entry name" value="EF_HAND_2"/>
    <property type="match status" value="1"/>
</dbReference>
<evidence type="ECO:0000256" key="7">
    <source>
        <dbReference type="ARBA" id="ARBA00039017"/>
    </source>
</evidence>
<feature type="domain" description="EF-hand" evidence="10">
    <location>
        <begin position="36"/>
        <end position="71"/>
    </location>
</feature>
<protein>
    <recommendedName>
        <fullName evidence="7">nicotinamidase</fullName>
        <ecNumber evidence="7">3.5.1.19</ecNumber>
    </recommendedName>
    <alternativeName>
        <fullName evidence="8">Nicotinamide deamidase</fullName>
    </alternativeName>
</protein>
<dbReference type="Proteomes" id="UP000759131">
    <property type="component" value="Unassembled WGS sequence"/>
</dbReference>
<evidence type="ECO:0000256" key="4">
    <source>
        <dbReference type="ARBA" id="ARBA00022801"/>
    </source>
</evidence>
<keyword evidence="12" id="KW-1185">Reference proteome</keyword>